<evidence type="ECO:0000313" key="2">
    <source>
        <dbReference type="EMBL" id="MBK5932153.1"/>
    </source>
</evidence>
<dbReference type="InterPro" id="IPR007059">
    <property type="entry name" value="DmsC"/>
</dbReference>
<keyword evidence="3" id="KW-1185">Reference proteome</keyword>
<protein>
    <submittedName>
        <fullName evidence="2">DMSO reductase</fullName>
    </submittedName>
</protein>
<keyword evidence="1" id="KW-1133">Transmembrane helix</keyword>
<feature type="transmembrane region" description="Helical" evidence="1">
    <location>
        <begin position="190"/>
        <end position="213"/>
    </location>
</feature>
<feature type="transmembrane region" description="Helical" evidence="1">
    <location>
        <begin position="163"/>
        <end position="184"/>
    </location>
</feature>
<keyword evidence="1" id="KW-0472">Membrane</keyword>
<organism evidence="2 3">
    <name type="scientific">Halochromatium salexigens</name>
    <name type="common">Chromatium salexigens</name>
    <dbReference type="NCBI Taxonomy" id="49447"/>
    <lineage>
        <taxon>Bacteria</taxon>
        <taxon>Pseudomonadati</taxon>
        <taxon>Pseudomonadota</taxon>
        <taxon>Gammaproteobacteria</taxon>
        <taxon>Chromatiales</taxon>
        <taxon>Chromatiaceae</taxon>
        <taxon>Halochromatium</taxon>
    </lineage>
</organism>
<dbReference type="GO" id="GO:0016020">
    <property type="term" value="C:membrane"/>
    <property type="evidence" value="ECO:0007669"/>
    <property type="project" value="InterPro"/>
</dbReference>
<dbReference type="AlphaFoldDB" id="A0AAJ0UJ06"/>
<feature type="transmembrane region" description="Helical" evidence="1">
    <location>
        <begin position="291"/>
        <end position="310"/>
    </location>
</feature>
<dbReference type="GO" id="GO:0019645">
    <property type="term" value="P:anaerobic electron transport chain"/>
    <property type="evidence" value="ECO:0007669"/>
    <property type="project" value="InterPro"/>
</dbReference>
<evidence type="ECO:0000313" key="3">
    <source>
        <dbReference type="Proteomes" id="UP001296967"/>
    </source>
</evidence>
<proteinExistence type="predicted"/>
<dbReference type="RefSeq" id="WP_201246992.1">
    <property type="nucleotide sequence ID" value="NZ_NHSF01000077.1"/>
</dbReference>
<evidence type="ECO:0000256" key="1">
    <source>
        <dbReference type="SAM" id="Phobius"/>
    </source>
</evidence>
<dbReference type="Proteomes" id="UP001296967">
    <property type="component" value="Unassembled WGS sequence"/>
</dbReference>
<keyword evidence="1" id="KW-0812">Transmembrane</keyword>
<sequence>MHPAFSVIFLTTLIGAGQGLFLALFTGQLYSTIHLVEAQPASFYALGSALSLALLIGGLAASFFHLGRPERAWRAASMWRTSWLSREVIVLPVMMGIVFLYGVFHWAGWTRPLIVLGDGALPIDPTFVLGLLGVLVALALFISTGMIYASVKFLQEWSSPYTIGNFTFLGTASGFMLAAAYSALLGNTLVGFFGTWAVIATLLGLATRLASLLRNASLKHKSSLQTAIGVWHPRIEQTSQGFSADSFNTREFFHHQNPATLALIRNAFLVLVFPVPVALVILAYAMESATLPIVAFAIQYVGLLAERWYFFAEAEHPQNLYYQRIS</sequence>
<gene>
    <name evidence="2" type="ORF">CCR82_16835</name>
</gene>
<feature type="transmembrane region" description="Helical" evidence="1">
    <location>
        <begin position="263"/>
        <end position="285"/>
    </location>
</feature>
<feature type="transmembrane region" description="Helical" evidence="1">
    <location>
        <begin position="43"/>
        <end position="67"/>
    </location>
</feature>
<reference evidence="2" key="1">
    <citation type="submission" date="2017-05" db="EMBL/GenBank/DDBJ databases">
        <authorList>
            <person name="Imhoff J.F."/>
            <person name="Rahn T."/>
            <person name="Kuenzel S."/>
            <person name="Neulinger S.C."/>
        </authorList>
    </citation>
    <scope>NUCLEOTIDE SEQUENCE</scope>
    <source>
        <strain evidence="2">DSM 4395</strain>
    </source>
</reference>
<reference evidence="2" key="2">
    <citation type="journal article" date="2020" name="Microorganisms">
        <title>Osmotic Adaptation and Compatible Solute Biosynthesis of Phototrophic Bacteria as Revealed from Genome Analyses.</title>
        <authorList>
            <person name="Imhoff J.F."/>
            <person name="Rahn T."/>
            <person name="Kunzel S."/>
            <person name="Keller A."/>
            <person name="Neulinger S.C."/>
        </authorList>
    </citation>
    <scope>NUCLEOTIDE SEQUENCE</scope>
    <source>
        <strain evidence="2">DSM 4395</strain>
    </source>
</reference>
<comment type="caution">
    <text evidence="2">The sequence shown here is derived from an EMBL/GenBank/DDBJ whole genome shotgun (WGS) entry which is preliminary data.</text>
</comment>
<feature type="transmembrane region" description="Helical" evidence="1">
    <location>
        <begin position="127"/>
        <end position="151"/>
    </location>
</feature>
<accession>A0AAJ0UJ06</accession>
<dbReference type="EMBL" id="NHSF01000077">
    <property type="protein sequence ID" value="MBK5932153.1"/>
    <property type="molecule type" value="Genomic_DNA"/>
</dbReference>
<feature type="transmembrane region" description="Helical" evidence="1">
    <location>
        <begin position="88"/>
        <end position="107"/>
    </location>
</feature>
<name>A0AAJ0UJ06_HALSE</name>
<dbReference type="Pfam" id="PF04976">
    <property type="entry name" value="DmsC"/>
    <property type="match status" value="1"/>
</dbReference>